<dbReference type="Proteomes" id="UP001329825">
    <property type="component" value="Chromosome 11"/>
</dbReference>
<organism evidence="1 2">
    <name type="scientific">Kwoniella shivajii</name>
    <dbReference type="NCBI Taxonomy" id="564305"/>
    <lineage>
        <taxon>Eukaryota</taxon>
        <taxon>Fungi</taxon>
        <taxon>Dikarya</taxon>
        <taxon>Basidiomycota</taxon>
        <taxon>Agaricomycotina</taxon>
        <taxon>Tremellomycetes</taxon>
        <taxon>Tremellales</taxon>
        <taxon>Cryptococcaceae</taxon>
        <taxon>Kwoniella</taxon>
    </lineage>
</organism>
<dbReference type="EMBL" id="CP141891">
    <property type="protein sequence ID" value="WRT70918.1"/>
    <property type="molecule type" value="Genomic_DNA"/>
</dbReference>
<evidence type="ECO:0000313" key="2">
    <source>
        <dbReference type="Proteomes" id="UP001329825"/>
    </source>
</evidence>
<keyword evidence="2" id="KW-1185">Reference proteome</keyword>
<dbReference type="RefSeq" id="XP_062795657.1">
    <property type="nucleotide sequence ID" value="XM_062939606.1"/>
</dbReference>
<accession>A0ABZ1DAW2</accession>
<name>A0ABZ1DAW2_9TREE</name>
<sequence>MSEPTSNIIEMSREELDSLTTAIGQLTPETIRTLRTTIDNPGSDQSPLTIDHDKYPITMPSSRSGCDTIDNEYLMIYNSHTPEQEEGHDSQEGGYDVTMSIPLRADKMYKIKDNNALIPTRSFWLPDPKERTEEAWLNTAKINFLWAADTDKHVEMYDGMIENDIDEEEVWRRMNEFRDHVNSLTNAQDRSQRQCRVL</sequence>
<protein>
    <submittedName>
        <fullName evidence="1">Uncharacterized protein</fullName>
    </submittedName>
</protein>
<proteinExistence type="predicted"/>
<evidence type="ECO:0000313" key="1">
    <source>
        <dbReference type="EMBL" id="WRT70918.1"/>
    </source>
</evidence>
<gene>
    <name evidence="1" type="ORF">IL334_007917</name>
</gene>
<reference evidence="1 2" key="1">
    <citation type="submission" date="2024-01" db="EMBL/GenBank/DDBJ databases">
        <title>Comparative genomics of Cryptococcus and Kwoniella reveals pathogenesis evolution and contrasting modes of karyotype evolution via chromosome fusion or intercentromeric recombination.</title>
        <authorList>
            <person name="Coelho M.A."/>
            <person name="David-Palma M."/>
            <person name="Shea T."/>
            <person name="Bowers K."/>
            <person name="McGinley-Smith S."/>
            <person name="Mohammad A.W."/>
            <person name="Gnirke A."/>
            <person name="Yurkov A.M."/>
            <person name="Nowrousian M."/>
            <person name="Sun S."/>
            <person name="Cuomo C.A."/>
            <person name="Heitman J."/>
        </authorList>
    </citation>
    <scope>NUCLEOTIDE SEQUENCE [LARGE SCALE GENOMIC DNA]</scope>
    <source>
        <strain evidence="1">CBS 11374</strain>
    </source>
</reference>
<dbReference type="GeneID" id="87960047"/>